<keyword evidence="1" id="KW-0732">Signal</keyword>
<keyword evidence="4" id="KW-1185">Reference proteome</keyword>
<protein>
    <submittedName>
        <fullName evidence="3">T9SS type A sorting domain-containing protein</fullName>
    </submittedName>
</protein>
<gene>
    <name evidence="3" type="ORF">KYK27_04910</name>
</gene>
<evidence type="ECO:0000313" key="4">
    <source>
        <dbReference type="Proteomes" id="UP000774935"/>
    </source>
</evidence>
<evidence type="ECO:0000313" key="3">
    <source>
        <dbReference type="EMBL" id="MBW3364371.1"/>
    </source>
</evidence>
<name>A0ABS6XB87_9BACT</name>
<accession>A0ABS6XB87</accession>
<organism evidence="3 4">
    <name type="scientific">Pontibacter populi</name>
    <dbReference type="NCBI Taxonomy" id="890055"/>
    <lineage>
        <taxon>Bacteria</taxon>
        <taxon>Pseudomonadati</taxon>
        <taxon>Bacteroidota</taxon>
        <taxon>Cytophagia</taxon>
        <taxon>Cytophagales</taxon>
        <taxon>Hymenobacteraceae</taxon>
        <taxon>Pontibacter</taxon>
    </lineage>
</organism>
<reference evidence="3 4" key="1">
    <citation type="submission" date="2021-07" db="EMBL/GenBank/DDBJ databases">
        <authorList>
            <person name="Kim M.K."/>
        </authorList>
    </citation>
    <scope>NUCLEOTIDE SEQUENCE [LARGE SCALE GENOMIC DNA]</scope>
    <source>
        <strain evidence="3 4">HLY7-15</strain>
    </source>
</reference>
<evidence type="ECO:0000256" key="1">
    <source>
        <dbReference type="SAM" id="SignalP"/>
    </source>
</evidence>
<dbReference type="Pfam" id="PF18962">
    <property type="entry name" value="Por_Secre_tail"/>
    <property type="match status" value="1"/>
</dbReference>
<sequence>MYFTAITTHLKTKRVLLCLRWQLTLLLSAFNLVAFAQAPTTATWTGAINSKWEEAGNWEPKVVPTSNTHVIINGAGGQKQPESIQTNKNEKNRAECLSLTIGGGTNQAKLRVENLNGLHIETNLTILDKGTLENTTTPIFIKGNWQNNGTYNEDPKVQNNNWLYVNKVEFIGANQTISGSSPTQFLELHVKGRLTLESNIKIDLTGYNYGNLIVYPGAVIDPGNYKISWSSTKSAVAFQLQNGATILVKAQNYLDNYSIRPTIAYGGTSIEHTSTINYAGTIDQNIDDQIIYQKLVISGTGVKSLVGNTSISSGAADTEVNVMSATLDLKTYTLTRQAAGGSFIVADGATVKIGGPTNTPLNFNTRTFAPASTVEYYGGVQEVQHNTYGHLTFSNTGIKTMPASAMTIAGNLTSTGTTQYTAGGALTIGGNVTIGSGSIFTSGNFTHTIAGNWLNNGTFNPGTGTISFVGSNNTTITGSAVFNGLTINKTTTTNAVTLANNATATTLNMMSGELRTGINKVTILGDRTGDGWVLGTVTRQHTFVPGTAYAFNSRFSTLAFTGGTGVTEATMTTGTATMPTGFLSGKSINRLYEITVAPGTYANASLQLQYQDTELNGCEEDGLKLYYSLTGTGNWSNASRHAYSAAENWVKRNSVTSLNGFWTLTDNPSTYKWEGTQSIAWEDGRNWEVWTDGSPTRGITGPISSDFVILGENTPVQQRQPTITANEWVRDISFKEPNPITLTIAAGSLRTNHNLATVGAGTAIQHNLIANAQTINIGGNLILNDGSAGNNLSFTGTNVTINLTGNLEHHQASSIILGAGNLNIGGNYNYTGGTFTAGTSTVTYNGTGAQVVAGLPYHHVTVNKTAGTATLSSTATQSITGNLTVTNSTMALFVPTLNVAGNVSLTGGTLQGNSSTIDMKGDWLRTGGTYIPGSSAVNFSGANPQTVAGTTFHNLSKTAANTLTTTGISTLTGNLSVQSGTLILNGHTMNRTSAGGTLTVADGATLQINTLNYPTNYSTNTLGVNSTVIYSGGTIGVGVAGVTYGNLVLQSGTVRPLLNNTRVANQMSILGSATTLSNPAAVYTLTLDKDLTSDGIINASNTNLLFTSPTAKLSGTGAGTTIIKDVTVNTGANLTVSKDLTLYGNLLNNGSGFSAAGNRVDFRGTTAATITSAVPVTINELLINKTSATTLVELFGSVDGLQTVNVNTGTLDARDKILTKKAAAPGTSLTVGDLATLKIGHTNSLPLLDNYSLQPTSTVIYNGSHQTIKSVQYGHLELQNTGTATFEAGIAKVAGNMTKGAEANVITPQTIEFNGNSPQQMPGINYKNLSIAAAGTKTLTGNALIEESLSFGTSLIGTTLVTGLNEVELGANANLVGEANERRILGTIKTTRLVEASANNFGGMGITIAPAVDAGMSTMTRVTGLAAVQEGKSIGRLFHFEPSTGKGKFNAAVTVSYFDAELSANTPEYEEQLQLVGSIGPGFGWYSWSSPGQLDMSTNTISVSGINSINYMTINNQITPLPVELLYFKATKQDNVAVLEWKTASEKNNRGFEVEASADGYSYQKIGFVQSVAGTSAMAQNYTFTDNRNGKDGIVYYRLRQVDEDGTFKFYGPRTVNFGAVTKTAIVAYPNPFESEVKLAVEATSEGKAKLTLYTTTGKILTQHEEQLARGASVLQLNLNQNLPRGLYLLTIEQNGEVETLKLIKN</sequence>
<comment type="caution">
    <text evidence="3">The sequence shown here is derived from an EMBL/GenBank/DDBJ whole genome shotgun (WGS) entry which is preliminary data.</text>
</comment>
<dbReference type="InterPro" id="IPR026444">
    <property type="entry name" value="Secre_tail"/>
</dbReference>
<dbReference type="Proteomes" id="UP000774935">
    <property type="component" value="Unassembled WGS sequence"/>
</dbReference>
<dbReference type="NCBIfam" id="TIGR04183">
    <property type="entry name" value="Por_Secre_tail"/>
    <property type="match status" value="1"/>
</dbReference>
<evidence type="ECO:0000259" key="2">
    <source>
        <dbReference type="Pfam" id="PF18962"/>
    </source>
</evidence>
<proteinExistence type="predicted"/>
<feature type="domain" description="Secretion system C-terminal sorting" evidence="2">
    <location>
        <begin position="1629"/>
        <end position="1704"/>
    </location>
</feature>
<feature type="chain" id="PRO_5046386667" evidence="1">
    <location>
        <begin position="37"/>
        <end position="1706"/>
    </location>
</feature>
<feature type="signal peptide" evidence="1">
    <location>
        <begin position="1"/>
        <end position="36"/>
    </location>
</feature>
<dbReference type="EMBL" id="JAHWXQ010000001">
    <property type="protein sequence ID" value="MBW3364371.1"/>
    <property type="molecule type" value="Genomic_DNA"/>
</dbReference>
<dbReference type="RefSeq" id="WP_199108867.1">
    <property type="nucleotide sequence ID" value="NZ_JAHWXQ010000001.1"/>
</dbReference>